<sequence>MKDDKPSYNEKTERLKTWVQIIKSITPYIWLIVILIVFIPLLGQFFITRSISQNYPQKSLPKTEIVSITPLKQSNLDQALIEALQSAEITARKSATQELDDWIDELTNRVDTSFLPWYFDYFNQKKIEFTAPITWISSVVTHQIDNNSPSPSQAVAEKLTQDFQTEFAKRVLRPKVEQLKLERMTKETTQIYIDELKNNLAQVQIKYAIPQVEWERYLDDIGVTITDTEGNLSNLSMKLLVGGSTYFLAKAIVPVAVKIGSKVMAKVAVKGSAKLAAKTGGAVAGELGILPFLDPIVGVGIIIWDVWDYNHTVQVEKPVLREAILDYLQEIKISLLDDNILSAIHQIEESIIKSI</sequence>
<keyword evidence="3" id="KW-1185">Reference proteome</keyword>
<keyword evidence="1" id="KW-0812">Transmembrane</keyword>
<dbReference type="OrthoDB" id="517881at2"/>
<comment type="caution">
    <text evidence="2">The sequence shown here is derived from an EMBL/GenBank/DDBJ whole genome shotgun (WGS) entry which is preliminary data.</text>
</comment>
<keyword evidence="1" id="KW-0472">Membrane</keyword>
<dbReference type="AlphaFoldDB" id="A0A2T1LYY9"/>
<evidence type="ECO:0000256" key="1">
    <source>
        <dbReference type="SAM" id="Phobius"/>
    </source>
</evidence>
<evidence type="ECO:0000313" key="2">
    <source>
        <dbReference type="EMBL" id="PSF37549.1"/>
    </source>
</evidence>
<proteinExistence type="predicted"/>
<evidence type="ECO:0000313" key="3">
    <source>
        <dbReference type="Proteomes" id="UP000239001"/>
    </source>
</evidence>
<name>A0A2T1LYY9_9CHRO</name>
<dbReference type="RefSeq" id="WP_106456790.1">
    <property type="nucleotide sequence ID" value="NZ_PXOH01000008.1"/>
</dbReference>
<dbReference type="EMBL" id="PXOH01000008">
    <property type="protein sequence ID" value="PSF37549.1"/>
    <property type="molecule type" value="Genomic_DNA"/>
</dbReference>
<protein>
    <submittedName>
        <fullName evidence="2">Uncharacterized protein</fullName>
    </submittedName>
</protein>
<organism evidence="2 3">
    <name type="scientific">Aphanothece hegewaldii CCALA 016</name>
    <dbReference type="NCBI Taxonomy" id="2107694"/>
    <lineage>
        <taxon>Bacteria</taxon>
        <taxon>Bacillati</taxon>
        <taxon>Cyanobacteriota</taxon>
        <taxon>Cyanophyceae</taxon>
        <taxon>Oscillatoriophycideae</taxon>
        <taxon>Chroococcales</taxon>
        <taxon>Aphanothecaceae</taxon>
        <taxon>Aphanothece</taxon>
    </lineage>
</organism>
<feature type="transmembrane region" description="Helical" evidence="1">
    <location>
        <begin position="21"/>
        <end position="47"/>
    </location>
</feature>
<accession>A0A2T1LYY9</accession>
<keyword evidence="1" id="KW-1133">Transmembrane helix</keyword>
<dbReference type="Proteomes" id="UP000239001">
    <property type="component" value="Unassembled WGS sequence"/>
</dbReference>
<gene>
    <name evidence="2" type="ORF">C7H19_10310</name>
</gene>
<reference evidence="2 3" key="2">
    <citation type="submission" date="2018-03" db="EMBL/GenBank/DDBJ databases">
        <authorList>
            <person name="Keele B.F."/>
        </authorList>
    </citation>
    <scope>NUCLEOTIDE SEQUENCE [LARGE SCALE GENOMIC DNA]</scope>
    <source>
        <strain evidence="2 3">CCALA 016</strain>
    </source>
</reference>
<reference evidence="2 3" key="1">
    <citation type="submission" date="2018-03" db="EMBL/GenBank/DDBJ databases">
        <title>The ancient ancestry and fast evolution of plastids.</title>
        <authorList>
            <person name="Moore K.R."/>
            <person name="Magnabosco C."/>
            <person name="Momper L."/>
            <person name="Gold D.A."/>
            <person name="Bosak T."/>
            <person name="Fournier G.P."/>
        </authorList>
    </citation>
    <scope>NUCLEOTIDE SEQUENCE [LARGE SCALE GENOMIC DNA]</scope>
    <source>
        <strain evidence="2 3">CCALA 016</strain>
    </source>
</reference>